<name>A0A0V8QA76_9FIRM</name>
<keyword evidence="2" id="KW-1185">Reference proteome</keyword>
<organism evidence="1 2">
    <name type="scientific">Acetivibrio ethanolgignens</name>
    <dbReference type="NCBI Taxonomy" id="290052"/>
    <lineage>
        <taxon>Bacteria</taxon>
        <taxon>Bacillati</taxon>
        <taxon>Bacillota</taxon>
        <taxon>Clostridia</taxon>
        <taxon>Eubacteriales</taxon>
        <taxon>Oscillospiraceae</taxon>
        <taxon>Acetivibrio</taxon>
    </lineage>
</organism>
<evidence type="ECO:0000313" key="2">
    <source>
        <dbReference type="Proteomes" id="UP000054874"/>
    </source>
</evidence>
<protein>
    <recommendedName>
        <fullName evidence="3">Transposase</fullName>
    </recommendedName>
</protein>
<sequence>MYVIELNKLKNGCNEEHKEIYHWAQLFKAQTWEELDMIEKNHPECGEFVAVLKELNEDEIIQLECEAREMYEWDIHSHHRTGYREGREQGRTEGEFFNIISLTKKKLEKGKTVEVIVEEVETDIALIEQITKIISELPVYTVEGVYKKLKEDNPFH</sequence>
<dbReference type="AlphaFoldDB" id="A0A0V8QA76"/>
<comment type="caution">
    <text evidence="1">The sequence shown here is derived from an EMBL/GenBank/DDBJ whole genome shotgun (WGS) entry which is preliminary data.</text>
</comment>
<proteinExistence type="predicted"/>
<accession>A0A0V8QA76</accession>
<evidence type="ECO:0000313" key="1">
    <source>
        <dbReference type="EMBL" id="KSV57477.1"/>
    </source>
</evidence>
<dbReference type="EMBL" id="LNAM01000219">
    <property type="protein sequence ID" value="KSV57477.1"/>
    <property type="molecule type" value="Genomic_DNA"/>
</dbReference>
<dbReference type="Proteomes" id="UP000054874">
    <property type="component" value="Unassembled WGS sequence"/>
</dbReference>
<reference evidence="1 2" key="1">
    <citation type="submission" date="2015-11" db="EMBL/GenBank/DDBJ databases">
        <title>Butyribacter intestini gen. nov., sp. nov., a butyric acid-producing bacterium of the family Lachnospiraceae isolated from the human faeces.</title>
        <authorList>
            <person name="Zou Y."/>
            <person name="Xue W."/>
            <person name="Luo G."/>
            <person name="Lv M."/>
        </authorList>
    </citation>
    <scope>NUCLEOTIDE SEQUENCE [LARGE SCALE GENOMIC DNA]</scope>
    <source>
        <strain evidence="1 2">ACET-33324</strain>
    </source>
</reference>
<gene>
    <name evidence="1" type="ORF">ASU35_04680</name>
</gene>
<evidence type="ECO:0008006" key="3">
    <source>
        <dbReference type="Google" id="ProtNLM"/>
    </source>
</evidence>